<evidence type="ECO:0000256" key="5">
    <source>
        <dbReference type="SAM" id="MobiDB-lite"/>
    </source>
</evidence>
<keyword evidence="4" id="KW-0175">Coiled coil</keyword>
<dbReference type="Proteomes" id="UP000606974">
    <property type="component" value="Unassembled WGS sequence"/>
</dbReference>
<evidence type="ECO:0000256" key="2">
    <source>
        <dbReference type="ARBA" id="ARBA00022980"/>
    </source>
</evidence>
<sequence length="387" mass="42564">MAVRQTCARHGRSAVHASSKFLSSRQYATETSLSEASKMLASIEKRTKDLEKNQKDLRTEIFAKISERLSTAFDLPDQSTLSPSQSTKKSVASAPPGEQFTSKRAYDKKQEQLKQVAKMGSSLRVTYDPRLAFKNPPTTSELTLPMLMAAQTHLGHATSLWNPRNSSYIFGIRDGIHIISLDATYAYLRRAARVVREVARRGGIILFVGTRDNQEQIVVKAAKMAGGYHIFDRWVPGCLTNGQQILGNCELKVVDVQDKELPDMAILLNGPSGHPVLKPDLVVCFNPLENEVCLHECGLHTVPTVGVIDTDADASRVTYPIPANDDSIRSIMLIAGVLGHAGAEGQQQRMQAAKVGKATYNMKKVREMLDSLEDMSNIRVEAREGGS</sequence>
<dbReference type="HAMAP" id="MF_00291_B">
    <property type="entry name" value="Ribosomal_uS2_B"/>
    <property type="match status" value="1"/>
</dbReference>
<keyword evidence="7" id="KW-1185">Reference proteome</keyword>
<keyword evidence="2" id="KW-0689">Ribosomal protein</keyword>
<evidence type="ECO:0000256" key="4">
    <source>
        <dbReference type="SAM" id="Coils"/>
    </source>
</evidence>
<evidence type="ECO:0000256" key="1">
    <source>
        <dbReference type="ARBA" id="ARBA00006242"/>
    </source>
</evidence>
<dbReference type="NCBIfam" id="TIGR01011">
    <property type="entry name" value="rpsB_bact"/>
    <property type="match status" value="1"/>
</dbReference>
<dbReference type="InterPro" id="IPR001865">
    <property type="entry name" value="Ribosomal_uS2"/>
</dbReference>
<evidence type="ECO:0000256" key="3">
    <source>
        <dbReference type="ARBA" id="ARBA00023274"/>
    </source>
</evidence>
<evidence type="ECO:0000313" key="6">
    <source>
        <dbReference type="EMBL" id="KAF7503048.1"/>
    </source>
</evidence>
<comment type="similarity">
    <text evidence="1">Belongs to the universal ribosomal protein uS2 family.</text>
</comment>
<dbReference type="PROSITE" id="PS00962">
    <property type="entry name" value="RIBOSOMAL_S2_1"/>
    <property type="match status" value="1"/>
</dbReference>
<feature type="compositionally biased region" description="Polar residues" evidence="5">
    <location>
        <begin position="77"/>
        <end position="90"/>
    </location>
</feature>
<dbReference type="PRINTS" id="PR00395">
    <property type="entry name" value="RIBOSOMALS2"/>
</dbReference>
<dbReference type="EMBL" id="JAACFV010000200">
    <property type="protein sequence ID" value="KAF7503048.1"/>
    <property type="molecule type" value="Genomic_DNA"/>
</dbReference>
<evidence type="ECO:0008006" key="8">
    <source>
        <dbReference type="Google" id="ProtNLM"/>
    </source>
</evidence>
<accession>A0A8H7A6J4</accession>
<organism evidence="6 7">
    <name type="scientific">Endocarpon pusillum</name>
    <dbReference type="NCBI Taxonomy" id="364733"/>
    <lineage>
        <taxon>Eukaryota</taxon>
        <taxon>Fungi</taxon>
        <taxon>Dikarya</taxon>
        <taxon>Ascomycota</taxon>
        <taxon>Pezizomycotina</taxon>
        <taxon>Eurotiomycetes</taxon>
        <taxon>Chaetothyriomycetidae</taxon>
        <taxon>Verrucariales</taxon>
        <taxon>Verrucariaceae</taxon>
        <taxon>Endocarpon</taxon>
    </lineage>
</organism>
<evidence type="ECO:0000313" key="7">
    <source>
        <dbReference type="Proteomes" id="UP000606974"/>
    </source>
</evidence>
<keyword evidence="3" id="KW-0687">Ribonucleoprotein</keyword>
<dbReference type="AlphaFoldDB" id="A0A8H7A6J4"/>
<dbReference type="PANTHER" id="PTHR12534:SF0">
    <property type="entry name" value="SMALL RIBOSOMAL SUBUNIT PROTEIN US2M"/>
    <property type="match status" value="1"/>
</dbReference>
<proteinExistence type="inferred from homology"/>
<dbReference type="Gene3D" id="3.40.50.10490">
    <property type="entry name" value="Glucose-6-phosphate isomerase like protein, domain 1"/>
    <property type="match status" value="1"/>
</dbReference>
<dbReference type="GO" id="GO:0005763">
    <property type="term" value="C:mitochondrial small ribosomal subunit"/>
    <property type="evidence" value="ECO:0007669"/>
    <property type="project" value="TreeGrafter"/>
</dbReference>
<reference evidence="6" key="1">
    <citation type="submission" date="2020-02" db="EMBL/GenBank/DDBJ databases">
        <authorList>
            <person name="Palmer J.M."/>
        </authorList>
    </citation>
    <scope>NUCLEOTIDE SEQUENCE</scope>
    <source>
        <strain evidence="6">EPUS1.4</strain>
        <tissue evidence="6">Thallus</tissue>
    </source>
</reference>
<name>A0A8H7A6J4_9EURO</name>
<dbReference type="InterPro" id="IPR023591">
    <property type="entry name" value="Ribosomal_uS2_flav_dom_sf"/>
</dbReference>
<protein>
    <recommendedName>
        <fullName evidence="8">Ribosomal protein S2</fullName>
    </recommendedName>
</protein>
<feature type="region of interest" description="Disordered" evidence="5">
    <location>
        <begin position="75"/>
        <end position="107"/>
    </location>
</feature>
<dbReference type="OrthoDB" id="2320368at2759"/>
<dbReference type="PANTHER" id="PTHR12534">
    <property type="entry name" value="30S RIBOSOMAL PROTEIN S2 PROKARYOTIC AND ORGANELLAR"/>
    <property type="match status" value="1"/>
</dbReference>
<dbReference type="GO" id="GO:0003735">
    <property type="term" value="F:structural constituent of ribosome"/>
    <property type="evidence" value="ECO:0007669"/>
    <property type="project" value="InterPro"/>
</dbReference>
<dbReference type="InterPro" id="IPR005706">
    <property type="entry name" value="Ribosomal_uS2_bac/mit/plastid"/>
</dbReference>
<feature type="coiled-coil region" evidence="4">
    <location>
        <begin position="33"/>
        <end position="60"/>
    </location>
</feature>
<dbReference type="CDD" id="cd01425">
    <property type="entry name" value="RPS2"/>
    <property type="match status" value="1"/>
</dbReference>
<dbReference type="Pfam" id="PF00318">
    <property type="entry name" value="Ribosomal_S2"/>
    <property type="match status" value="1"/>
</dbReference>
<dbReference type="SUPFAM" id="SSF52313">
    <property type="entry name" value="Ribosomal protein S2"/>
    <property type="match status" value="1"/>
</dbReference>
<dbReference type="GO" id="GO:0006412">
    <property type="term" value="P:translation"/>
    <property type="evidence" value="ECO:0007669"/>
    <property type="project" value="InterPro"/>
</dbReference>
<dbReference type="InterPro" id="IPR018130">
    <property type="entry name" value="Ribosomal_uS2_CS"/>
</dbReference>
<comment type="caution">
    <text evidence="6">The sequence shown here is derived from an EMBL/GenBank/DDBJ whole genome shotgun (WGS) entry which is preliminary data.</text>
</comment>
<gene>
    <name evidence="6" type="ORF">GJ744_004686</name>
</gene>